<name>A0A9D4W2G1_PEA</name>
<sequence length="257" mass="29067">MVHVQTKLIFHNIDLNENFIVSHALNCLPVEFTQIKIAYNTFGEKWTTNDLITKCVAEEENLKKEISDLALLTFHAKPHSSKNSWKNKKKTHSASHRYLEFRKPGNGPHHNIGGPKHVSFKKSFWCFWCKENGHKKIDCHAFKAWLDSKNKFGGNKIVESMHRKFRKLEVVEPVIASDNVDSVIPGGVTPSLPNIDNVRSSTPHGGFAPNENVDEHPVKNVVGPLVKNVVDPSIVAEVVQPAEPVEQIHVRRSVRQK</sequence>
<evidence type="ECO:0000313" key="1">
    <source>
        <dbReference type="EMBL" id="KAI5394798.1"/>
    </source>
</evidence>
<accession>A0A9D4W2G1</accession>
<keyword evidence="2" id="KW-1185">Reference proteome</keyword>
<evidence type="ECO:0000313" key="2">
    <source>
        <dbReference type="Proteomes" id="UP001058974"/>
    </source>
</evidence>
<dbReference type="Gramene" id="Psat06G0142100-T1">
    <property type="protein sequence ID" value="KAI5394798.1"/>
    <property type="gene ID" value="KIW84_061421"/>
</dbReference>
<dbReference type="Proteomes" id="UP001058974">
    <property type="component" value="Chromosome 6"/>
</dbReference>
<gene>
    <name evidence="1" type="ORF">KIW84_061421</name>
</gene>
<dbReference type="EMBL" id="JAMSHJ010000006">
    <property type="protein sequence ID" value="KAI5394798.1"/>
    <property type="molecule type" value="Genomic_DNA"/>
</dbReference>
<reference evidence="1 2" key="1">
    <citation type="journal article" date="2022" name="Nat. Genet.">
        <title>Improved pea reference genome and pan-genome highlight genomic features and evolutionary characteristics.</title>
        <authorList>
            <person name="Yang T."/>
            <person name="Liu R."/>
            <person name="Luo Y."/>
            <person name="Hu S."/>
            <person name="Wang D."/>
            <person name="Wang C."/>
            <person name="Pandey M.K."/>
            <person name="Ge S."/>
            <person name="Xu Q."/>
            <person name="Li N."/>
            <person name="Li G."/>
            <person name="Huang Y."/>
            <person name="Saxena R.K."/>
            <person name="Ji Y."/>
            <person name="Li M."/>
            <person name="Yan X."/>
            <person name="He Y."/>
            <person name="Liu Y."/>
            <person name="Wang X."/>
            <person name="Xiang C."/>
            <person name="Varshney R.K."/>
            <person name="Ding H."/>
            <person name="Gao S."/>
            <person name="Zong X."/>
        </authorList>
    </citation>
    <scope>NUCLEOTIDE SEQUENCE [LARGE SCALE GENOMIC DNA]</scope>
    <source>
        <strain evidence="1 2">cv. Zhongwan 6</strain>
    </source>
</reference>
<dbReference type="AlphaFoldDB" id="A0A9D4W2G1"/>
<comment type="caution">
    <text evidence="1">The sequence shown here is derived from an EMBL/GenBank/DDBJ whole genome shotgun (WGS) entry which is preliminary data.</text>
</comment>
<protein>
    <submittedName>
        <fullName evidence="1">Uncharacterized protein</fullName>
    </submittedName>
</protein>
<organism evidence="1 2">
    <name type="scientific">Pisum sativum</name>
    <name type="common">Garden pea</name>
    <name type="synonym">Lathyrus oleraceus</name>
    <dbReference type="NCBI Taxonomy" id="3888"/>
    <lineage>
        <taxon>Eukaryota</taxon>
        <taxon>Viridiplantae</taxon>
        <taxon>Streptophyta</taxon>
        <taxon>Embryophyta</taxon>
        <taxon>Tracheophyta</taxon>
        <taxon>Spermatophyta</taxon>
        <taxon>Magnoliopsida</taxon>
        <taxon>eudicotyledons</taxon>
        <taxon>Gunneridae</taxon>
        <taxon>Pentapetalae</taxon>
        <taxon>rosids</taxon>
        <taxon>fabids</taxon>
        <taxon>Fabales</taxon>
        <taxon>Fabaceae</taxon>
        <taxon>Papilionoideae</taxon>
        <taxon>50 kb inversion clade</taxon>
        <taxon>NPAAA clade</taxon>
        <taxon>Hologalegina</taxon>
        <taxon>IRL clade</taxon>
        <taxon>Fabeae</taxon>
        <taxon>Lathyrus</taxon>
    </lineage>
</organism>
<proteinExistence type="predicted"/>